<evidence type="ECO:0000313" key="3">
    <source>
        <dbReference type="Proteomes" id="UP000835052"/>
    </source>
</evidence>
<reference evidence="2" key="1">
    <citation type="submission" date="2020-10" db="EMBL/GenBank/DDBJ databases">
        <authorList>
            <person name="Kikuchi T."/>
        </authorList>
    </citation>
    <scope>NUCLEOTIDE SEQUENCE</scope>
    <source>
        <strain evidence="2">NKZ352</strain>
    </source>
</reference>
<evidence type="ECO:0000313" key="2">
    <source>
        <dbReference type="EMBL" id="CAD6195558.1"/>
    </source>
</evidence>
<feature type="compositionally biased region" description="Low complexity" evidence="1">
    <location>
        <begin position="20"/>
        <end position="29"/>
    </location>
</feature>
<sequence>MFSEHSPPTDPARSGAAQMEAVSATSSEASSEKNSRDWTEDWLLPTPDVVPPDIHVIHSCSPSPSGFFRSLSI</sequence>
<name>A0A8S1HMG2_9PELO</name>
<gene>
    <name evidence="2" type="ORF">CAUJ_LOCUS11477</name>
</gene>
<comment type="caution">
    <text evidence="2">The sequence shown here is derived from an EMBL/GenBank/DDBJ whole genome shotgun (WGS) entry which is preliminary data.</text>
</comment>
<evidence type="ECO:0000256" key="1">
    <source>
        <dbReference type="SAM" id="MobiDB-lite"/>
    </source>
</evidence>
<protein>
    <submittedName>
        <fullName evidence="2">Uncharacterized protein</fullName>
    </submittedName>
</protein>
<feature type="compositionally biased region" description="Basic and acidic residues" evidence="1">
    <location>
        <begin position="30"/>
        <end position="39"/>
    </location>
</feature>
<feature type="region of interest" description="Disordered" evidence="1">
    <location>
        <begin position="1"/>
        <end position="40"/>
    </location>
</feature>
<organism evidence="2 3">
    <name type="scientific">Caenorhabditis auriculariae</name>
    <dbReference type="NCBI Taxonomy" id="2777116"/>
    <lineage>
        <taxon>Eukaryota</taxon>
        <taxon>Metazoa</taxon>
        <taxon>Ecdysozoa</taxon>
        <taxon>Nematoda</taxon>
        <taxon>Chromadorea</taxon>
        <taxon>Rhabditida</taxon>
        <taxon>Rhabditina</taxon>
        <taxon>Rhabditomorpha</taxon>
        <taxon>Rhabditoidea</taxon>
        <taxon>Rhabditidae</taxon>
        <taxon>Peloderinae</taxon>
        <taxon>Caenorhabditis</taxon>
    </lineage>
</organism>
<dbReference type="EMBL" id="CAJGYM010000057">
    <property type="protein sequence ID" value="CAD6195558.1"/>
    <property type="molecule type" value="Genomic_DNA"/>
</dbReference>
<dbReference type="Proteomes" id="UP000835052">
    <property type="component" value="Unassembled WGS sequence"/>
</dbReference>
<accession>A0A8S1HMG2</accession>
<proteinExistence type="predicted"/>
<dbReference type="AlphaFoldDB" id="A0A8S1HMG2"/>
<keyword evidence="3" id="KW-1185">Reference proteome</keyword>